<proteinExistence type="predicted"/>
<gene>
    <name evidence="2" type="ORF">Tci_853886</name>
</gene>
<sequence length="68" mass="7310">MNSLVDHQDEPELGSRESLQYLKILVVSFPVSSSSEKFHEISSSESSEGTFGTPGLESVPSSVPEPPC</sequence>
<organism evidence="2">
    <name type="scientific">Tanacetum cinerariifolium</name>
    <name type="common">Dalmatian daisy</name>
    <name type="synonym">Chrysanthemum cinerariifolium</name>
    <dbReference type="NCBI Taxonomy" id="118510"/>
    <lineage>
        <taxon>Eukaryota</taxon>
        <taxon>Viridiplantae</taxon>
        <taxon>Streptophyta</taxon>
        <taxon>Embryophyta</taxon>
        <taxon>Tracheophyta</taxon>
        <taxon>Spermatophyta</taxon>
        <taxon>Magnoliopsida</taxon>
        <taxon>eudicotyledons</taxon>
        <taxon>Gunneridae</taxon>
        <taxon>Pentapetalae</taxon>
        <taxon>asterids</taxon>
        <taxon>campanulids</taxon>
        <taxon>Asterales</taxon>
        <taxon>Asteraceae</taxon>
        <taxon>Asteroideae</taxon>
        <taxon>Anthemideae</taxon>
        <taxon>Anthemidinae</taxon>
        <taxon>Tanacetum</taxon>
    </lineage>
</organism>
<protein>
    <submittedName>
        <fullName evidence="2">Uncharacterized protein</fullName>
    </submittedName>
</protein>
<comment type="caution">
    <text evidence="2">The sequence shown here is derived from an EMBL/GenBank/DDBJ whole genome shotgun (WGS) entry which is preliminary data.</text>
</comment>
<feature type="region of interest" description="Disordered" evidence="1">
    <location>
        <begin position="33"/>
        <end position="68"/>
    </location>
</feature>
<accession>A0A699R8H8</accession>
<evidence type="ECO:0000313" key="2">
    <source>
        <dbReference type="EMBL" id="GFC81916.1"/>
    </source>
</evidence>
<evidence type="ECO:0000256" key="1">
    <source>
        <dbReference type="SAM" id="MobiDB-lite"/>
    </source>
</evidence>
<dbReference type="EMBL" id="BKCJ011081877">
    <property type="protein sequence ID" value="GFC81916.1"/>
    <property type="molecule type" value="Genomic_DNA"/>
</dbReference>
<dbReference type="AlphaFoldDB" id="A0A699R8H8"/>
<reference evidence="2" key="1">
    <citation type="journal article" date="2019" name="Sci. Rep.">
        <title>Draft genome of Tanacetum cinerariifolium, the natural source of mosquito coil.</title>
        <authorList>
            <person name="Yamashiro T."/>
            <person name="Shiraishi A."/>
            <person name="Satake H."/>
            <person name="Nakayama K."/>
        </authorList>
    </citation>
    <scope>NUCLEOTIDE SEQUENCE</scope>
</reference>
<name>A0A699R8H8_TANCI</name>